<sequence>MNDLKEKFEALSDEGKVEFFKSIMPSMCEIFKKDPQGMMKEMMPFCREMQSMNMPEMMEMMKGQKNK</sequence>
<keyword evidence="2" id="KW-1185">Reference proteome</keyword>
<dbReference type="RefSeq" id="WP_013898970.1">
    <property type="nucleotide sequence ID" value="NC_015676.1"/>
</dbReference>
<dbReference type="Proteomes" id="UP000006622">
    <property type="component" value="Chromosome"/>
</dbReference>
<dbReference type="EMBL" id="CP002101">
    <property type="protein sequence ID" value="AEH61534.1"/>
    <property type="molecule type" value="Genomic_DNA"/>
</dbReference>
<reference evidence="1 2" key="1">
    <citation type="submission" date="2010-07" db="EMBL/GenBank/DDBJ databases">
        <title>The complete genome of Methanosalsum zhilinae DSM 4017.</title>
        <authorList>
            <consortium name="US DOE Joint Genome Institute (JGI-PGF)"/>
            <person name="Lucas S."/>
            <person name="Copeland A."/>
            <person name="Lapidus A."/>
            <person name="Glavina del Rio T."/>
            <person name="Dalin E."/>
            <person name="Tice H."/>
            <person name="Bruce D."/>
            <person name="Goodwin L."/>
            <person name="Pitluck S."/>
            <person name="Kyrpides N."/>
            <person name="Mavromatis K."/>
            <person name="Ovchinnikova G."/>
            <person name="Daligault H."/>
            <person name="Detter J.C."/>
            <person name="Han C."/>
            <person name="Tapia R."/>
            <person name="Larimer F."/>
            <person name="Land M."/>
            <person name="Hauser L."/>
            <person name="Markowitz V."/>
            <person name="Cheng J.-F."/>
            <person name="Hugenholtz P."/>
            <person name="Woyke T."/>
            <person name="Wu D."/>
            <person name="Spring S."/>
            <person name="Schueler E."/>
            <person name="Brambilla E."/>
            <person name="Klenk H.-P."/>
            <person name="Eisen J.A."/>
        </authorList>
    </citation>
    <scope>NUCLEOTIDE SEQUENCE [LARGE SCALE GENOMIC DNA]</scope>
    <source>
        <strain evidence="2">DSM 4017 / NBRC 107636 / OCM 62 / WeN5</strain>
    </source>
</reference>
<name>F7XQ07_METZD</name>
<protein>
    <submittedName>
        <fullName evidence="1">Uncharacterized protein</fullName>
    </submittedName>
</protein>
<accession>F7XQ07</accession>
<proteinExistence type="predicted"/>
<dbReference type="AlphaFoldDB" id="F7XQ07"/>
<gene>
    <name evidence="1" type="ordered locus">Mzhil_1699</name>
</gene>
<dbReference type="KEGG" id="mzh:Mzhil_1699"/>
<dbReference type="GeneID" id="10823340"/>
<evidence type="ECO:0000313" key="2">
    <source>
        <dbReference type="Proteomes" id="UP000006622"/>
    </source>
</evidence>
<organism evidence="1 2">
    <name type="scientific">Methanosalsum zhilinae (strain DSM 4017 / NBRC 107636 / OCM 62 / WeN5)</name>
    <name type="common">Methanohalophilus zhilinae</name>
    <dbReference type="NCBI Taxonomy" id="679901"/>
    <lineage>
        <taxon>Archaea</taxon>
        <taxon>Methanobacteriati</taxon>
        <taxon>Methanobacteriota</taxon>
        <taxon>Stenosarchaea group</taxon>
        <taxon>Methanomicrobia</taxon>
        <taxon>Methanosarcinales</taxon>
        <taxon>Methanosarcinaceae</taxon>
        <taxon>Methanosalsum</taxon>
    </lineage>
</organism>
<evidence type="ECO:0000313" key="1">
    <source>
        <dbReference type="EMBL" id="AEH61534.1"/>
    </source>
</evidence>
<dbReference type="HOGENOM" id="CLU_2802345_0_0_2"/>